<evidence type="ECO:0000256" key="1">
    <source>
        <dbReference type="SAM" id="SignalP"/>
    </source>
</evidence>
<feature type="signal peptide" evidence="1">
    <location>
        <begin position="1"/>
        <end position="19"/>
    </location>
</feature>
<evidence type="ECO:0000313" key="4">
    <source>
        <dbReference type="Proteomes" id="UP000282759"/>
    </source>
</evidence>
<feature type="domain" description="DUF5723" evidence="2">
    <location>
        <begin position="80"/>
        <end position="405"/>
    </location>
</feature>
<protein>
    <recommendedName>
        <fullName evidence="2">DUF5723 domain-containing protein</fullName>
    </recommendedName>
</protein>
<name>A0A437MYB0_9SPHI</name>
<reference evidence="3 4" key="1">
    <citation type="submission" date="2019-01" db="EMBL/GenBank/DDBJ databases">
        <authorList>
            <person name="Chen W.-M."/>
        </authorList>
    </citation>
    <scope>NUCLEOTIDE SEQUENCE [LARGE SCALE GENOMIC DNA]</scope>
    <source>
        <strain evidence="3 4">YBJ-36</strain>
    </source>
</reference>
<dbReference type="RefSeq" id="WP_127702990.1">
    <property type="nucleotide sequence ID" value="NZ_SACK01000001.1"/>
</dbReference>
<dbReference type="EMBL" id="SACK01000001">
    <property type="protein sequence ID" value="RVU02623.1"/>
    <property type="molecule type" value="Genomic_DNA"/>
</dbReference>
<evidence type="ECO:0000313" key="3">
    <source>
        <dbReference type="EMBL" id="RVU02623.1"/>
    </source>
</evidence>
<organism evidence="3 4">
    <name type="scientific">Mucilaginibacter limnophilus</name>
    <dbReference type="NCBI Taxonomy" id="1932778"/>
    <lineage>
        <taxon>Bacteria</taxon>
        <taxon>Pseudomonadati</taxon>
        <taxon>Bacteroidota</taxon>
        <taxon>Sphingobacteriia</taxon>
        <taxon>Sphingobacteriales</taxon>
        <taxon>Sphingobacteriaceae</taxon>
        <taxon>Mucilaginibacter</taxon>
    </lineage>
</organism>
<feature type="chain" id="PRO_5019544730" description="DUF5723 domain-containing protein" evidence="1">
    <location>
        <begin position="20"/>
        <end position="476"/>
    </location>
</feature>
<dbReference type="AlphaFoldDB" id="A0A437MYB0"/>
<evidence type="ECO:0000259" key="2">
    <source>
        <dbReference type="Pfam" id="PF18990"/>
    </source>
</evidence>
<sequence length="476" mass="53908">MKKLLLFISFLFISVTLNAQTFSQYNTETLFDSFENPSQRSFIRDSSNMYASNFFIPNFGGNAFLRGNAQRSITTRLFDERYNNSDLRIGEARFNHVNINASVYLLMLKMYSSLKGDQEIGFSIKYKAEARGLITDETIALFNGAANFNTQQYDNLINSKGDYQNYYQVGFSYREKVSRRVALGAKLNFLMGVQHQRLTIHESHLAFDPAGENADVALRATYYRSYFPGKRDIIDFTPSLRNPGASISLGGSVKDESGLIWQANVKDFGFIHWSKRSARFDINDVRRFSGLKSPDREENVKQTAKEFINSGDSTIASYITPTNGVAELSASKQFWLNYDHTLKLFPSLIIQKQLFYQGFTGALVNHVQYNNLVLTLSASYNDLRMLNVGGQFMFKTPNAEVYIGSERLLPTARLAGRQSEYRSSYVGGDVFFGVAFKFGPPIESPLNASRIPMGEEKGFLGRFFDKMFGKKPKGEL</sequence>
<proteinExistence type="predicted"/>
<gene>
    <name evidence="3" type="ORF">EOD41_01400</name>
</gene>
<keyword evidence="1" id="KW-0732">Signal</keyword>
<dbReference type="OrthoDB" id="783295at2"/>
<dbReference type="Proteomes" id="UP000282759">
    <property type="component" value="Unassembled WGS sequence"/>
</dbReference>
<comment type="caution">
    <text evidence="3">The sequence shown here is derived from an EMBL/GenBank/DDBJ whole genome shotgun (WGS) entry which is preliminary data.</text>
</comment>
<dbReference type="Pfam" id="PF18990">
    <property type="entry name" value="DUF5723"/>
    <property type="match status" value="1"/>
</dbReference>
<dbReference type="InterPro" id="IPR043781">
    <property type="entry name" value="DUF5723"/>
</dbReference>
<keyword evidence="4" id="KW-1185">Reference proteome</keyword>
<accession>A0A437MYB0</accession>